<protein>
    <recommendedName>
        <fullName evidence="4">Tetratricopeptide repeat-like domain-containing protein</fullName>
    </recommendedName>
</protein>
<dbReference type="OrthoDB" id="5338908at2"/>
<accession>F2LWJ5</accession>
<dbReference type="STRING" id="760142.Hipma_1138"/>
<keyword evidence="3" id="KW-1185">Reference proteome</keyword>
<keyword evidence="1" id="KW-1133">Transmembrane helix</keyword>
<dbReference type="eggNOG" id="COG4783">
    <property type="taxonomic scope" value="Bacteria"/>
</dbReference>
<dbReference type="RefSeq" id="WP_013682142.1">
    <property type="nucleotide sequence ID" value="NC_015318.1"/>
</dbReference>
<dbReference type="EMBL" id="CP002606">
    <property type="protein sequence ID" value="AEA34104.1"/>
    <property type="molecule type" value="Genomic_DNA"/>
</dbReference>
<evidence type="ECO:0000313" key="3">
    <source>
        <dbReference type="Proteomes" id="UP000008139"/>
    </source>
</evidence>
<evidence type="ECO:0000256" key="1">
    <source>
        <dbReference type="SAM" id="Phobius"/>
    </source>
</evidence>
<evidence type="ECO:0008006" key="4">
    <source>
        <dbReference type="Google" id="ProtNLM"/>
    </source>
</evidence>
<feature type="transmembrane region" description="Helical" evidence="1">
    <location>
        <begin position="36"/>
        <end position="58"/>
    </location>
</feature>
<keyword evidence="1" id="KW-0472">Membrane</keyword>
<proteinExistence type="predicted"/>
<dbReference type="InParanoid" id="F2LWJ5"/>
<dbReference type="Proteomes" id="UP000008139">
    <property type="component" value="Chromosome"/>
</dbReference>
<sequence>MSLIAKSLKRLEDNKKKKSGGVFQRKNSFDVFFSELTIYASLVVVLVLIFSLYSFKLYKKVEKQLRSKDFSVVEKLKNDIDIAEKKLKSKSFVKKHSCEYLLEIGKLNQMYEMAKKKNDIKYISIYYAKTNQEDKAIKNLKVYLKNHPNDEQAIAYLSYALMKKKKYRQALNELNKIRSDRYELFLDKAVIFELMGDMKNALKNYSIVLKKTHDKSLKNMIEAKIAVLRLVKD</sequence>
<organism evidence="2 3">
    <name type="scientific">Hippea maritima (strain ATCC 700847 / DSM 10411 / MH2)</name>
    <dbReference type="NCBI Taxonomy" id="760142"/>
    <lineage>
        <taxon>Bacteria</taxon>
        <taxon>Pseudomonadati</taxon>
        <taxon>Campylobacterota</taxon>
        <taxon>Desulfurellia</taxon>
        <taxon>Desulfurellales</taxon>
        <taxon>Hippeaceae</taxon>
        <taxon>Hippea</taxon>
    </lineage>
</organism>
<reference evidence="2 3" key="1">
    <citation type="journal article" date="2011" name="Stand. Genomic Sci.">
        <title>Complete genome sequence of the thermophilic sulfur-reducer Hippea maritima type strain (MH(2)).</title>
        <authorList>
            <person name="Huntemann M."/>
            <person name="Lu M."/>
            <person name="Nolan M."/>
            <person name="Lapidus A."/>
            <person name="Lucas S."/>
            <person name="Hammon N."/>
            <person name="Deshpande S."/>
            <person name="Cheng J.F."/>
            <person name="Tapia R."/>
            <person name="Han C."/>
            <person name="Goodwin L."/>
            <person name="Pitluck S."/>
            <person name="Liolios K."/>
            <person name="Pagani I."/>
            <person name="Ivanova N."/>
            <person name="Ovchinikova G."/>
            <person name="Pati A."/>
            <person name="Chen A."/>
            <person name="Palaniappan K."/>
            <person name="Land M."/>
            <person name="Hauser L."/>
            <person name="Jeffries C.D."/>
            <person name="Detter J.C."/>
            <person name="Brambilla E.M."/>
            <person name="Rohde M."/>
            <person name="Spring S."/>
            <person name="Goker M."/>
            <person name="Woyke T."/>
            <person name="Bristow J."/>
            <person name="Eisen J.A."/>
            <person name="Markowitz V."/>
            <person name="Hugenholtz P."/>
            <person name="Kyrpides N.C."/>
            <person name="Klenk H.P."/>
            <person name="Mavromatis K."/>
        </authorList>
    </citation>
    <scope>NUCLEOTIDE SEQUENCE [LARGE SCALE GENOMIC DNA]</scope>
    <source>
        <strain evidence="3">ATCC 700847 / DSM 10411 / MH2</strain>
    </source>
</reference>
<reference evidence="3" key="2">
    <citation type="submission" date="2011-03" db="EMBL/GenBank/DDBJ databases">
        <title>The complete genome of Hippea maritima DSM 10411.</title>
        <authorList>
            <consortium name="US DOE Joint Genome Institute (JGI-PGF)"/>
            <person name="Lucas S."/>
            <person name="Copeland A."/>
            <person name="Lapidus A."/>
            <person name="Bruce D."/>
            <person name="Goodwin L."/>
            <person name="Pitluck S."/>
            <person name="Peters L."/>
            <person name="Kyrpides N."/>
            <person name="Mavromatis K."/>
            <person name="Pagani I."/>
            <person name="Ivanova N."/>
            <person name="Mikhailova N."/>
            <person name="Lu M."/>
            <person name="Detter J.C."/>
            <person name="Tapia R."/>
            <person name="Han C."/>
            <person name="Land M."/>
            <person name="Hauser L."/>
            <person name="Markowitz V."/>
            <person name="Cheng J.-F."/>
            <person name="Hugenholtz P."/>
            <person name="Woyke T."/>
            <person name="Wu D."/>
            <person name="Spring S."/>
            <person name="Schroeder M."/>
            <person name="Brambilla E."/>
            <person name="Klenk H.-P."/>
            <person name="Eisen J.A."/>
        </authorList>
    </citation>
    <scope>NUCLEOTIDE SEQUENCE [LARGE SCALE GENOMIC DNA]</scope>
    <source>
        <strain evidence="3">ATCC 700847 / DSM 10411 / MH2</strain>
    </source>
</reference>
<dbReference type="Gene3D" id="1.25.40.10">
    <property type="entry name" value="Tetratricopeptide repeat domain"/>
    <property type="match status" value="1"/>
</dbReference>
<name>F2LWJ5_HIPMA</name>
<dbReference type="SUPFAM" id="SSF48452">
    <property type="entry name" value="TPR-like"/>
    <property type="match status" value="1"/>
</dbReference>
<keyword evidence="1" id="KW-0812">Transmembrane</keyword>
<dbReference type="KEGG" id="hmr:Hipma_1138"/>
<dbReference type="AlphaFoldDB" id="F2LWJ5"/>
<dbReference type="InterPro" id="IPR011990">
    <property type="entry name" value="TPR-like_helical_dom_sf"/>
</dbReference>
<evidence type="ECO:0000313" key="2">
    <source>
        <dbReference type="EMBL" id="AEA34104.1"/>
    </source>
</evidence>
<gene>
    <name evidence="2" type="ordered locus">Hipma_1138</name>
</gene>
<dbReference type="HOGENOM" id="CLU_1188656_0_0_7"/>